<evidence type="ECO:0000313" key="1">
    <source>
        <dbReference type="EMBL" id="PPJ33138.1"/>
    </source>
</evidence>
<dbReference type="RefSeq" id="WP_030516848.1">
    <property type="nucleotide sequence ID" value="NZ_JADLQW010000014.1"/>
</dbReference>
<protein>
    <submittedName>
        <fullName evidence="1">Uncharacterized protein</fullName>
    </submittedName>
</protein>
<evidence type="ECO:0000313" key="2">
    <source>
        <dbReference type="Proteomes" id="UP000238356"/>
    </source>
</evidence>
<proteinExistence type="predicted"/>
<organism evidence="1 2">
    <name type="scientific">Nocardia nova</name>
    <dbReference type="NCBI Taxonomy" id="37330"/>
    <lineage>
        <taxon>Bacteria</taxon>
        <taxon>Bacillati</taxon>
        <taxon>Actinomycetota</taxon>
        <taxon>Actinomycetes</taxon>
        <taxon>Mycobacteriales</taxon>
        <taxon>Nocardiaceae</taxon>
        <taxon>Nocardia</taxon>
    </lineage>
</organism>
<dbReference type="GeneID" id="66718302"/>
<name>A0A2S6AFE0_9NOCA</name>
<accession>A0A2S6AFE0</accession>
<dbReference type="AlphaFoldDB" id="A0A2S6AFE0"/>
<reference evidence="1 2" key="1">
    <citation type="submission" date="2018-02" db="EMBL/GenBank/DDBJ databases">
        <title>8 Nocardia nova and 1 Nocardia cyriacigeorgica strain used for evolution to TMP-SMX.</title>
        <authorList>
            <person name="Mehta H."/>
            <person name="Weng J."/>
            <person name="Shamoo Y."/>
        </authorList>
    </citation>
    <scope>NUCLEOTIDE SEQUENCE [LARGE SCALE GENOMIC DNA]</scope>
    <source>
        <strain evidence="1 2">BAA2227</strain>
    </source>
</reference>
<sequence>MDRRQLAAALLAAGKPPQWFQIAGVHTHDPLPTDFWFLRPGSGGDWEVGVFERGEYDVRGRFAAESDAAAWVYESMMGHPPP</sequence>
<keyword evidence="2" id="KW-1185">Reference proteome</keyword>
<comment type="caution">
    <text evidence="1">The sequence shown here is derived from an EMBL/GenBank/DDBJ whole genome shotgun (WGS) entry which is preliminary data.</text>
</comment>
<dbReference type="EMBL" id="PSZD01000001">
    <property type="protein sequence ID" value="PPJ33138.1"/>
    <property type="molecule type" value="Genomic_DNA"/>
</dbReference>
<gene>
    <name evidence="1" type="ORF">C5F51_02315</name>
</gene>
<dbReference type="Proteomes" id="UP000238356">
    <property type="component" value="Unassembled WGS sequence"/>
</dbReference>